<reference evidence="1" key="1">
    <citation type="submission" date="2021-11" db="EMBL/GenBank/DDBJ databases">
        <title>Fusarium solani-melongenae Genome sequencing and assembly.</title>
        <authorList>
            <person name="Xie S."/>
            <person name="Huang L."/>
            <person name="Zhang X."/>
        </authorList>
    </citation>
    <scope>NUCLEOTIDE SEQUENCE</scope>
    <source>
        <strain evidence="1">CRI 24-3</strain>
    </source>
</reference>
<accession>A0ACD3YWQ0</accession>
<proteinExistence type="predicted"/>
<protein>
    <submittedName>
        <fullName evidence="1">Uncharacterized protein</fullName>
    </submittedName>
</protein>
<dbReference type="Proteomes" id="UP000830768">
    <property type="component" value="Chromosome 4"/>
</dbReference>
<dbReference type="EMBL" id="CP090033">
    <property type="protein sequence ID" value="UPK93350.1"/>
    <property type="molecule type" value="Genomic_DNA"/>
</dbReference>
<keyword evidence="2" id="KW-1185">Reference proteome</keyword>
<organism evidence="1 2">
    <name type="scientific">Fusarium solani subsp. cucurbitae</name>
    <name type="common">Neocosmosporum cucurbitae</name>
    <dbReference type="NCBI Taxonomy" id="2747967"/>
    <lineage>
        <taxon>Eukaryota</taxon>
        <taxon>Fungi</taxon>
        <taxon>Dikarya</taxon>
        <taxon>Ascomycota</taxon>
        <taxon>Pezizomycotina</taxon>
        <taxon>Sordariomycetes</taxon>
        <taxon>Hypocreomycetidae</taxon>
        <taxon>Hypocreales</taxon>
        <taxon>Nectriaceae</taxon>
        <taxon>Fusarium</taxon>
        <taxon>Fusarium solani species complex</taxon>
    </lineage>
</organism>
<name>A0ACD3YWQ0_FUSSC</name>
<evidence type="ECO:0000313" key="2">
    <source>
        <dbReference type="Proteomes" id="UP000830768"/>
    </source>
</evidence>
<sequence length="822" mass="89808">MDGPVLIVPSPSAHRIMARGPRGDKSQPWTAARCQRLLRQLQCRLVALRKLVNEAQQQTTSTRAKRPNTDDDATGARKRVRYTYGRHRSAPAQTKAAAAELSTPPRSVRTLGAMKIDRSSPGEGRVDFPTPLLRKFREQSAASQPLPTKSESANPSSSSLVADLQSLRRIVPESQFRIYEAIFGWMNTLLRSTEPLSQITHPKSLLGMCLRKVPAALAAIEAWDEQIAEEEGTRFKWESSKASTELYGQLEGFGATGLGWKPLKLVVRAHALSLLAGAVSEGLFEPPFVRLLAELCIGLESSEEAARLVSSLDCPLAAPRRSSSTLVESNTVQPLGVIVKSLHSQRLFGASFECLSSLIRTKKLSLSWLTSRAFQVVWTRGIEVLNSSSPAPSAIDFICTAIDQLVLHDGKKTGAEKNPEEQTLVSVLAALTAAAWTLGTERCDTPGPWRRQGARRMLHVLECCVVQQQKRRGAFRSNGLFTLALARFIATAMIDSDVIDLAAKQQASQECARLLTVGNGTPSRWQYRQTLLMACFVAQYRGRACGLACHDVLSEICATLDGLGLPDWFHDGLRSDGAFVLAQKTKDLRDVAFAESLPAAGKGTLEATTMFSGWRWEEGIGEWVLPSPEPKIGGEPRRHQNKREARGQMSTDLHQDERDRVSGPRWNGPVQSSSARCDRSSSVGSDEDEDDDDKAGTTEDEEEHDTSVTTVMDMDMEDSEDELGGCAQMEDCNGVKARLPARGIGIYTGDPRGSTNGGNKSSRSGGTTTVKVMKRIRRAGSTRARQGAGSEKLGRGRPEKQHGQDMHLPAGLDWDDDELGMP</sequence>
<evidence type="ECO:0000313" key="1">
    <source>
        <dbReference type="EMBL" id="UPK93350.1"/>
    </source>
</evidence>
<gene>
    <name evidence="1" type="ORF">LCI18_004285</name>
</gene>